<evidence type="ECO:0000313" key="2">
    <source>
        <dbReference type="EMBL" id="PLR31313.1"/>
    </source>
</evidence>
<organism evidence="2 3">
    <name type="scientific">Chimaeribacter coloradensis</name>
    <dbReference type="NCBI Taxonomy" id="2060068"/>
    <lineage>
        <taxon>Bacteria</taxon>
        <taxon>Pseudomonadati</taxon>
        <taxon>Pseudomonadota</taxon>
        <taxon>Gammaproteobacteria</taxon>
        <taxon>Enterobacterales</taxon>
        <taxon>Yersiniaceae</taxon>
        <taxon>Chimaeribacter</taxon>
    </lineage>
</organism>
<dbReference type="InterPro" id="IPR010985">
    <property type="entry name" value="Ribbon_hlx_hlx"/>
</dbReference>
<dbReference type="SUPFAM" id="SSF47598">
    <property type="entry name" value="Ribbon-helix-helix"/>
    <property type="match status" value="1"/>
</dbReference>
<reference evidence="2 3" key="1">
    <citation type="submission" date="2017-12" db="EMBL/GenBank/DDBJ databases">
        <title>Characterization of six clinical isolates of Enterochimera gen. nov., a novel genus of the Yersiniaciae family and the three species Enterochimera arupensis sp. nov., Enterochimera coloradensis sp. nov, and Enterochimera californica sp. nov.</title>
        <authorList>
            <person name="Rossi A."/>
            <person name="Fisher M."/>
        </authorList>
    </citation>
    <scope>NUCLEOTIDE SEQUENCE [LARGE SCALE GENOMIC DNA]</scope>
    <source>
        <strain evidence="3">2016-Iso4</strain>
    </source>
</reference>
<dbReference type="EMBL" id="PJZH01000024">
    <property type="protein sequence ID" value="PLR31313.1"/>
    <property type="molecule type" value="Genomic_DNA"/>
</dbReference>
<keyword evidence="3" id="KW-1185">Reference proteome</keyword>
<dbReference type="Proteomes" id="UP000234503">
    <property type="component" value="Unassembled WGS sequence"/>
</dbReference>
<gene>
    <name evidence="2" type="ORF">CYR32_17030</name>
</gene>
<dbReference type="GO" id="GO:0006355">
    <property type="term" value="P:regulation of DNA-templated transcription"/>
    <property type="evidence" value="ECO:0007669"/>
    <property type="project" value="InterPro"/>
</dbReference>
<sequence length="97" mass="10497">MNEITSLTVKIPTELKEKLKAEAEEKSLSLSQLTAALLDEVLAGTAPGAADVDRTEYQDDLEESIEADSAADNSASSEPPLTAKELRGLRKLLRKKK</sequence>
<accession>A0A2N5DW06</accession>
<name>A0A2N5DW06_9GAMM</name>
<dbReference type="AlphaFoldDB" id="A0A2N5DW06"/>
<feature type="region of interest" description="Disordered" evidence="1">
    <location>
        <begin position="49"/>
        <end position="88"/>
    </location>
</feature>
<evidence type="ECO:0008006" key="4">
    <source>
        <dbReference type="Google" id="ProtNLM"/>
    </source>
</evidence>
<comment type="caution">
    <text evidence="2">The sequence shown here is derived from an EMBL/GenBank/DDBJ whole genome shotgun (WGS) entry which is preliminary data.</text>
</comment>
<evidence type="ECO:0000313" key="3">
    <source>
        <dbReference type="Proteomes" id="UP000234503"/>
    </source>
</evidence>
<evidence type="ECO:0000256" key="1">
    <source>
        <dbReference type="SAM" id="MobiDB-lite"/>
    </source>
</evidence>
<feature type="compositionally biased region" description="Low complexity" evidence="1">
    <location>
        <begin position="67"/>
        <end position="78"/>
    </location>
</feature>
<proteinExistence type="predicted"/>
<protein>
    <recommendedName>
        <fullName evidence="4">Arc-like DNA binding domain-containing protein</fullName>
    </recommendedName>
</protein>
<dbReference type="RefSeq" id="WP_101826348.1">
    <property type="nucleotide sequence ID" value="NZ_PJZH01000024.1"/>
</dbReference>